<keyword evidence="10" id="KW-1185">Reference proteome</keyword>
<dbReference type="GO" id="GO:0004056">
    <property type="term" value="F:argininosuccinate lyase activity"/>
    <property type="evidence" value="ECO:0007669"/>
    <property type="project" value="UniProtKB-UniRule"/>
</dbReference>
<dbReference type="HAMAP" id="MF_00006">
    <property type="entry name" value="Arg_succ_lyase"/>
    <property type="match status" value="1"/>
</dbReference>
<proteinExistence type="inferred from homology"/>
<dbReference type="InterPro" id="IPR029419">
    <property type="entry name" value="Arg_succ_lyase_C"/>
</dbReference>
<dbReference type="InterPro" id="IPR024083">
    <property type="entry name" value="Fumarase/histidase_N"/>
</dbReference>
<dbReference type="EC" id="4.3.2.1" evidence="2 6"/>
<dbReference type="SUPFAM" id="SSF48557">
    <property type="entry name" value="L-aspartase-like"/>
    <property type="match status" value="1"/>
</dbReference>
<dbReference type="Proteomes" id="UP000429958">
    <property type="component" value="Unassembled WGS sequence"/>
</dbReference>
<evidence type="ECO:0000256" key="3">
    <source>
        <dbReference type="ARBA" id="ARBA00022571"/>
    </source>
</evidence>
<dbReference type="Gene3D" id="1.10.275.10">
    <property type="entry name" value="Fumarase/aspartase (N-terminal domain)"/>
    <property type="match status" value="1"/>
</dbReference>
<evidence type="ECO:0000256" key="4">
    <source>
        <dbReference type="ARBA" id="ARBA00022605"/>
    </source>
</evidence>
<dbReference type="FunFam" id="1.10.40.30:FF:000001">
    <property type="entry name" value="Argininosuccinate lyase"/>
    <property type="match status" value="1"/>
</dbReference>
<dbReference type="Pfam" id="PF00206">
    <property type="entry name" value="Lyase_1"/>
    <property type="match status" value="1"/>
</dbReference>
<reference evidence="9 10" key="1">
    <citation type="submission" date="2019-08" db="EMBL/GenBank/DDBJ databases">
        <title>In-depth cultivation of the pig gut microbiome towards novel bacterial diversity and tailored functional studies.</title>
        <authorList>
            <person name="Wylensek D."/>
            <person name="Hitch T.C.A."/>
            <person name="Clavel T."/>
        </authorList>
    </citation>
    <scope>NUCLEOTIDE SEQUENCE [LARGE SCALE GENOMIC DNA]</scope>
    <source>
        <strain evidence="9 10">WCA-389-WT-23D1</strain>
    </source>
</reference>
<dbReference type="FunFam" id="1.20.200.10:FF:000015">
    <property type="entry name" value="argininosuccinate lyase isoform X2"/>
    <property type="match status" value="1"/>
</dbReference>
<evidence type="ECO:0000256" key="2">
    <source>
        <dbReference type="ARBA" id="ARBA00012338"/>
    </source>
</evidence>
<dbReference type="PANTHER" id="PTHR43814:SF1">
    <property type="entry name" value="ARGININOSUCCINATE LYASE"/>
    <property type="match status" value="1"/>
</dbReference>
<dbReference type="EMBL" id="VUMD01000005">
    <property type="protein sequence ID" value="MSS36344.1"/>
    <property type="molecule type" value="Genomic_DNA"/>
</dbReference>
<dbReference type="PRINTS" id="PR00145">
    <property type="entry name" value="ARGSUCLYASE"/>
</dbReference>
<keyword evidence="6" id="KW-0963">Cytoplasm</keyword>
<evidence type="ECO:0000313" key="9">
    <source>
        <dbReference type="EMBL" id="MSS36344.1"/>
    </source>
</evidence>
<evidence type="ECO:0000259" key="7">
    <source>
        <dbReference type="Pfam" id="PF00206"/>
    </source>
</evidence>
<dbReference type="UniPathway" id="UPA00068">
    <property type="reaction ID" value="UER00114"/>
</dbReference>
<keyword evidence="5 6" id="KW-0456">Lyase</keyword>
<evidence type="ECO:0000256" key="6">
    <source>
        <dbReference type="HAMAP-Rule" id="MF_00006"/>
    </source>
</evidence>
<feature type="domain" description="Fumarate lyase N-terminal" evidence="7">
    <location>
        <begin position="6"/>
        <end position="302"/>
    </location>
</feature>
<comment type="pathway">
    <text evidence="1 6">Amino-acid biosynthesis; L-arginine biosynthesis; L-arginine from L-ornithine and carbamoyl phosphate: step 3/3.</text>
</comment>
<comment type="subcellular location">
    <subcellularLocation>
        <location evidence="6">Cytoplasm</location>
    </subcellularLocation>
</comment>
<comment type="catalytic activity">
    <reaction evidence="6">
        <text>2-(N(omega)-L-arginino)succinate = fumarate + L-arginine</text>
        <dbReference type="Rhea" id="RHEA:24020"/>
        <dbReference type="ChEBI" id="CHEBI:29806"/>
        <dbReference type="ChEBI" id="CHEBI:32682"/>
        <dbReference type="ChEBI" id="CHEBI:57472"/>
        <dbReference type="EC" id="4.3.2.1"/>
    </reaction>
</comment>
<dbReference type="PROSITE" id="PS00163">
    <property type="entry name" value="FUMARATE_LYASES"/>
    <property type="match status" value="1"/>
</dbReference>
<keyword evidence="3 6" id="KW-0055">Arginine biosynthesis</keyword>
<evidence type="ECO:0000256" key="5">
    <source>
        <dbReference type="ARBA" id="ARBA00023239"/>
    </source>
</evidence>
<organism evidence="9 10">
    <name type="scientific">Clostridium porci</name>
    <dbReference type="NCBI Taxonomy" id="2605778"/>
    <lineage>
        <taxon>Bacteria</taxon>
        <taxon>Bacillati</taxon>
        <taxon>Bacillota</taxon>
        <taxon>Clostridia</taxon>
        <taxon>Eubacteriales</taxon>
        <taxon>Clostridiaceae</taxon>
        <taxon>Clostridium</taxon>
    </lineage>
</organism>
<dbReference type="Pfam" id="PF14698">
    <property type="entry name" value="ASL_C2"/>
    <property type="match status" value="1"/>
</dbReference>
<sequence>MKLWGGRFTKETNQLVHNFNESLTFDQKFYRQDIEGSIAHVKMLAKQGILSDKDREDIVKGLEDIRKELDSGKLVISSDSGYEDIHSFVEGTLTERIGEAGKRLHTGRSRNDQVALDMKLYARDEIDEIEGLVKNLLQELLTIMEANTDTFMPGFTHLQKAQPITLAHHMGAYFEMFSRDRSRLSDIRRRMNYCPLGSGALAGTTYPLDRAYTAELLGFSGPTLNSMDAVSDRDYLIELLSALSIISMHLSRFCEEIIIWNTNEYQFVELDDSYSTGSSIMPQKKNPDIAELIRGKSGRVYGGLVSLLTTMKGIPLAYNKDMQEDKELTFDVIDTVKGCLALFTGMISSMSFRKDMMETSAKKGFTNATDAADYLVNKGVAFRDAHGIVGQLVLLCIKKGIALDDLSLEEYKKISPVFEEDVYEAISMKTCVEKRVTVGGPGEAAMKSVIEIYRKQLEAESLL</sequence>
<accession>A0A7X2NK34</accession>
<dbReference type="InterPro" id="IPR008948">
    <property type="entry name" value="L-Aspartase-like"/>
</dbReference>
<dbReference type="Gene3D" id="1.20.200.10">
    <property type="entry name" value="Fumarase/aspartase (Central domain)"/>
    <property type="match status" value="1"/>
</dbReference>
<dbReference type="PRINTS" id="PR00149">
    <property type="entry name" value="FUMRATELYASE"/>
</dbReference>
<evidence type="ECO:0000313" key="10">
    <source>
        <dbReference type="Proteomes" id="UP000429958"/>
    </source>
</evidence>
<dbReference type="InterPro" id="IPR000362">
    <property type="entry name" value="Fumarate_lyase_fam"/>
</dbReference>
<dbReference type="GO" id="GO:0005829">
    <property type="term" value="C:cytosol"/>
    <property type="evidence" value="ECO:0007669"/>
    <property type="project" value="TreeGrafter"/>
</dbReference>
<dbReference type="RefSeq" id="WP_154471776.1">
    <property type="nucleotide sequence ID" value="NZ_VUMD01000005.1"/>
</dbReference>
<dbReference type="NCBIfam" id="TIGR00838">
    <property type="entry name" value="argH"/>
    <property type="match status" value="1"/>
</dbReference>
<comment type="similarity">
    <text evidence="6">Belongs to the lyase 1 family. Argininosuccinate lyase subfamily.</text>
</comment>
<dbReference type="AlphaFoldDB" id="A0A7X2NK34"/>
<feature type="domain" description="Argininosuccinate lyase C-terminal" evidence="8">
    <location>
        <begin position="365"/>
        <end position="433"/>
    </location>
</feature>
<dbReference type="FunFam" id="1.10.275.10:FF:000002">
    <property type="entry name" value="Argininosuccinate lyase"/>
    <property type="match status" value="1"/>
</dbReference>
<name>A0A7X2NK34_9CLOT</name>
<evidence type="ECO:0000256" key="1">
    <source>
        <dbReference type="ARBA" id="ARBA00004941"/>
    </source>
</evidence>
<dbReference type="InterPro" id="IPR020557">
    <property type="entry name" value="Fumarate_lyase_CS"/>
</dbReference>
<dbReference type="PANTHER" id="PTHR43814">
    <property type="entry name" value="ARGININOSUCCINATE LYASE"/>
    <property type="match status" value="1"/>
</dbReference>
<protein>
    <recommendedName>
        <fullName evidence="2 6">Argininosuccinate lyase</fullName>
        <shortName evidence="6">ASAL</shortName>
        <ecNumber evidence="2 6">4.3.2.1</ecNumber>
    </recommendedName>
    <alternativeName>
        <fullName evidence="6">Arginosuccinase</fullName>
    </alternativeName>
</protein>
<gene>
    <name evidence="6 9" type="primary">argH</name>
    <name evidence="9" type="ORF">FYJ39_07125</name>
</gene>
<keyword evidence="4 6" id="KW-0028">Amino-acid biosynthesis</keyword>
<evidence type="ECO:0000259" key="8">
    <source>
        <dbReference type="Pfam" id="PF14698"/>
    </source>
</evidence>
<dbReference type="InterPro" id="IPR022761">
    <property type="entry name" value="Fumarate_lyase_N"/>
</dbReference>
<dbReference type="GO" id="GO:0042450">
    <property type="term" value="P:L-arginine biosynthetic process via ornithine"/>
    <property type="evidence" value="ECO:0007669"/>
    <property type="project" value="UniProtKB-UniRule"/>
</dbReference>
<dbReference type="CDD" id="cd01359">
    <property type="entry name" value="Argininosuccinate_lyase"/>
    <property type="match status" value="1"/>
</dbReference>
<dbReference type="InterPro" id="IPR009049">
    <property type="entry name" value="Argininosuccinate_lyase"/>
</dbReference>
<comment type="caution">
    <text evidence="9">The sequence shown here is derived from an EMBL/GenBank/DDBJ whole genome shotgun (WGS) entry which is preliminary data.</text>
</comment>
<dbReference type="Gene3D" id="1.10.40.30">
    <property type="entry name" value="Fumarase/aspartase (C-terminal domain)"/>
    <property type="match status" value="1"/>
</dbReference>